<dbReference type="EMBL" id="JAEUBE010000199">
    <property type="protein sequence ID" value="KAH3666775.1"/>
    <property type="molecule type" value="Genomic_DNA"/>
</dbReference>
<proteinExistence type="predicted"/>
<name>A0A9P8P855_9ASCO</name>
<keyword evidence="3" id="KW-1185">Reference proteome</keyword>
<organism evidence="2 3">
    <name type="scientific">Ogataea philodendri</name>
    <dbReference type="NCBI Taxonomy" id="1378263"/>
    <lineage>
        <taxon>Eukaryota</taxon>
        <taxon>Fungi</taxon>
        <taxon>Dikarya</taxon>
        <taxon>Ascomycota</taxon>
        <taxon>Saccharomycotina</taxon>
        <taxon>Pichiomycetes</taxon>
        <taxon>Pichiales</taxon>
        <taxon>Pichiaceae</taxon>
        <taxon>Ogataea</taxon>
    </lineage>
</organism>
<evidence type="ECO:0000313" key="3">
    <source>
        <dbReference type="Proteomes" id="UP000769157"/>
    </source>
</evidence>
<reference evidence="2" key="2">
    <citation type="submission" date="2021-01" db="EMBL/GenBank/DDBJ databases">
        <authorList>
            <person name="Schikora-Tamarit M.A."/>
        </authorList>
    </citation>
    <scope>NUCLEOTIDE SEQUENCE</scope>
    <source>
        <strain evidence="2">CBS6075</strain>
    </source>
</reference>
<evidence type="ECO:0000313" key="2">
    <source>
        <dbReference type="EMBL" id="KAH3666775.1"/>
    </source>
</evidence>
<dbReference type="AlphaFoldDB" id="A0A9P8P855"/>
<dbReference type="RefSeq" id="XP_046061731.1">
    <property type="nucleotide sequence ID" value="XM_046204180.1"/>
</dbReference>
<reference evidence="2" key="1">
    <citation type="journal article" date="2021" name="Open Biol.">
        <title>Shared evolutionary footprints suggest mitochondrial oxidative damage underlies multiple complex I losses in fungi.</title>
        <authorList>
            <person name="Schikora-Tamarit M.A."/>
            <person name="Marcet-Houben M."/>
            <person name="Nosek J."/>
            <person name="Gabaldon T."/>
        </authorList>
    </citation>
    <scope>NUCLEOTIDE SEQUENCE</scope>
    <source>
        <strain evidence="2">CBS6075</strain>
    </source>
</reference>
<protein>
    <submittedName>
        <fullName evidence="2">Uncharacterized protein</fullName>
    </submittedName>
</protein>
<dbReference type="Proteomes" id="UP000769157">
    <property type="component" value="Unassembled WGS sequence"/>
</dbReference>
<dbReference type="GeneID" id="70235191"/>
<gene>
    <name evidence="2" type="ORF">OGAPHI_003224</name>
</gene>
<comment type="caution">
    <text evidence="2">The sequence shown here is derived from an EMBL/GenBank/DDBJ whole genome shotgun (WGS) entry which is preliminary data.</text>
</comment>
<evidence type="ECO:0000256" key="1">
    <source>
        <dbReference type="SAM" id="MobiDB-lite"/>
    </source>
</evidence>
<accession>A0A9P8P855</accession>
<feature type="region of interest" description="Disordered" evidence="1">
    <location>
        <begin position="1"/>
        <end position="22"/>
    </location>
</feature>
<sequence length="257" mass="28595">MANEHVGVPDKRQSIVTRPSTNERSTNPFAFVSRLKSSRTFIWTVFFLYFGAVARHGCGESSRSSGLLNNCGSLPVDLRRIVLALASNPPAELLLDRLRSAGCDDSNGLSVDSSMLETWPDSMVSSSTSYRTAKLAFTSDSVTVSMPMSFLVTSRNRYRYSNTSEASTFDRVTATTHSEPWRMWMNEVDPRVSTGDLMSDSLEITWIRNTSHTLRRTPSRNKRESNTSPLPLYTNKALIIGIHPCTKISGDKTKGIK</sequence>